<dbReference type="SUPFAM" id="SSF56349">
    <property type="entry name" value="DNA breaking-rejoining enzymes"/>
    <property type="match status" value="1"/>
</dbReference>
<proteinExistence type="predicted"/>
<dbReference type="EMBL" id="CU207211">
    <property type="protein sequence ID" value="CAL60971.1"/>
    <property type="molecule type" value="Genomic_DNA"/>
</dbReference>
<evidence type="ECO:0000313" key="2">
    <source>
        <dbReference type="Proteomes" id="UP000006697"/>
    </source>
</evidence>
<protein>
    <recommendedName>
        <fullName evidence="3">Tyr recombinase domain-containing protein</fullName>
    </recommendedName>
</protein>
<keyword evidence="2" id="KW-1185">Reference proteome</keyword>
<dbReference type="AlphaFoldDB" id="A4G384"/>
<dbReference type="Proteomes" id="UP000006697">
    <property type="component" value="Chromosome"/>
</dbReference>
<dbReference type="eggNOG" id="COG0582">
    <property type="taxonomic scope" value="Bacteria"/>
</dbReference>
<evidence type="ECO:0000313" key="1">
    <source>
        <dbReference type="EMBL" id="CAL60971.1"/>
    </source>
</evidence>
<accession>A4G384</accession>
<sequence>MRQAHHPIKFSLPWNQGKLIGQKAPLKIKEIWGIRIRLQLSHQIRNLALFNLAIDSKLRGCDLVSLRVADIAQGGSILSRAIGMQRKTLCPVQFEITELIKQFVAEWVKQKKFAIGTVAFSKSSCKFKALIYTPICSDCEAFGSIYWPKFCSLWNSHHAKD</sequence>
<dbReference type="STRING" id="204773.HEAR0778"/>
<evidence type="ECO:0008006" key="3">
    <source>
        <dbReference type="Google" id="ProtNLM"/>
    </source>
</evidence>
<gene>
    <name evidence="1" type="ordered locus">HEAR0778</name>
</gene>
<reference evidence="1 2" key="1">
    <citation type="journal article" date="2007" name="PLoS Genet.">
        <title>A tale of two oxidation states: bacterial colonization of arsenic-rich environments.</title>
        <authorList>
            <person name="Muller D."/>
            <person name="Medigue C."/>
            <person name="Koechler S."/>
            <person name="Barbe V."/>
            <person name="Barakat M."/>
            <person name="Talla E."/>
            <person name="Bonnefoy V."/>
            <person name="Krin E."/>
            <person name="Arsene-Ploetze F."/>
            <person name="Carapito C."/>
            <person name="Chandler M."/>
            <person name="Cournoyer B."/>
            <person name="Cruveiller S."/>
            <person name="Dossat C."/>
            <person name="Duval S."/>
            <person name="Heymann M."/>
            <person name="Leize E."/>
            <person name="Lieutaud A."/>
            <person name="Lievremont D."/>
            <person name="Makita Y."/>
            <person name="Mangenot S."/>
            <person name="Nitschke W."/>
            <person name="Ortet P."/>
            <person name="Perdrial N."/>
            <person name="Schoepp B."/>
            <person name="Siguier N."/>
            <person name="Simeonova D.D."/>
            <person name="Rouy Z."/>
            <person name="Segurens B."/>
            <person name="Turlin E."/>
            <person name="Vallenet D."/>
            <person name="Van Dorsselaer A."/>
            <person name="Weiss S."/>
            <person name="Weissenbach J."/>
            <person name="Lett M.C."/>
            <person name="Danchin A."/>
            <person name="Bertin P.N."/>
        </authorList>
    </citation>
    <scope>NUCLEOTIDE SEQUENCE [LARGE SCALE GENOMIC DNA]</scope>
    <source>
        <strain evidence="2">ULPAs1</strain>
    </source>
</reference>
<dbReference type="InterPro" id="IPR011010">
    <property type="entry name" value="DNA_brk_join_enz"/>
</dbReference>
<organism evidence="1 2">
    <name type="scientific">Herminiimonas arsenicoxydans</name>
    <dbReference type="NCBI Taxonomy" id="204773"/>
    <lineage>
        <taxon>Bacteria</taxon>
        <taxon>Pseudomonadati</taxon>
        <taxon>Pseudomonadota</taxon>
        <taxon>Betaproteobacteria</taxon>
        <taxon>Burkholderiales</taxon>
        <taxon>Oxalobacteraceae</taxon>
        <taxon>Herminiimonas</taxon>
    </lineage>
</organism>
<name>A4G384_HERAR</name>
<dbReference type="GO" id="GO:0003677">
    <property type="term" value="F:DNA binding"/>
    <property type="evidence" value="ECO:0007669"/>
    <property type="project" value="InterPro"/>
</dbReference>
<dbReference type="HOGENOM" id="CLU_111569_0_0_4"/>
<dbReference type="KEGG" id="har:HEAR0778"/>